<sequence>MRFSCERDSILKEISIAQEIISSRNALSILSNVLLEAEGDILLIRATDLKVSFETRIPVEVHEAGKTTTFCEKLSGILKTLPSGEIEFSEQEGERFIIAPRFKKIDFRLKTMAADKYPEVQRADEDAFFEVPQKEFNQMISQTIFAVSDDETRYFMNGVYLENSEGNLLMVATDGKRLAYIRKDTGTELPDFSPVIIPPKILSLVKKLSSGEGMLSMALTEKHVFMEFDNQKISSALIEGTFPNYQRVIPENQEHSLTVNRNELNEALRRVSLMVERSRRVYVELSENLMVLRSDESDLGTAREEIPCDFSGPETVIALNFTYLSDPLRVISAEEILVQFTETTRAISINAVPEEDYFHIVMPMNLNE</sequence>
<evidence type="ECO:0000256" key="1">
    <source>
        <dbReference type="ARBA" id="ARBA00004496"/>
    </source>
</evidence>
<keyword evidence="15" id="KW-1185">Reference proteome</keyword>
<comment type="subcellular location">
    <subcellularLocation>
        <location evidence="1 10">Cytoplasm</location>
    </subcellularLocation>
</comment>
<evidence type="ECO:0000256" key="6">
    <source>
        <dbReference type="ARBA" id="ARBA00022695"/>
    </source>
</evidence>
<name>V5WCD2_9SPIO</name>
<evidence type="ECO:0000256" key="5">
    <source>
        <dbReference type="ARBA" id="ARBA00022679"/>
    </source>
</evidence>
<dbReference type="KEGG" id="slr:L21SP2_0002"/>
<comment type="similarity">
    <text evidence="2 10">Belongs to the beta sliding clamp family.</text>
</comment>
<dbReference type="STRING" id="1307761.L21SP2_0002"/>
<evidence type="ECO:0000256" key="4">
    <source>
        <dbReference type="ARBA" id="ARBA00022490"/>
    </source>
</evidence>
<keyword evidence="6 10" id="KW-0548">Nucleotidyltransferase</keyword>
<dbReference type="GO" id="GO:0008408">
    <property type="term" value="F:3'-5' exonuclease activity"/>
    <property type="evidence" value="ECO:0007669"/>
    <property type="project" value="InterPro"/>
</dbReference>
<proteinExistence type="inferred from homology"/>
<dbReference type="InterPro" id="IPR022637">
    <property type="entry name" value="DNA_polIII_beta_cen"/>
</dbReference>
<dbReference type="GO" id="GO:0006271">
    <property type="term" value="P:DNA strand elongation involved in DNA replication"/>
    <property type="evidence" value="ECO:0007669"/>
    <property type="project" value="TreeGrafter"/>
</dbReference>
<keyword evidence="8 10" id="KW-0239">DNA-directed DNA polymerase</keyword>
<dbReference type="CDD" id="cd00140">
    <property type="entry name" value="beta_clamp"/>
    <property type="match status" value="1"/>
</dbReference>
<dbReference type="PANTHER" id="PTHR30478:SF0">
    <property type="entry name" value="BETA SLIDING CLAMP"/>
    <property type="match status" value="1"/>
</dbReference>
<dbReference type="GO" id="GO:0009360">
    <property type="term" value="C:DNA polymerase III complex"/>
    <property type="evidence" value="ECO:0007669"/>
    <property type="project" value="InterPro"/>
</dbReference>
<keyword evidence="9" id="KW-0238">DNA-binding</keyword>
<dbReference type="InterPro" id="IPR022634">
    <property type="entry name" value="DNA_polIII_beta_N"/>
</dbReference>
<feature type="domain" description="DNA polymerase III beta sliding clamp central" evidence="12">
    <location>
        <begin position="130"/>
        <end position="244"/>
    </location>
</feature>
<dbReference type="SUPFAM" id="SSF55979">
    <property type="entry name" value="DNA clamp"/>
    <property type="match status" value="3"/>
</dbReference>
<dbReference type="GO" id="GO:0003887">
    <property type="term" value="F:DNA-directed DNA polymerase activity"/>
    <property type="evidence" value="ECO:0007669"/>
    <property type="project" value="UniProtKB-UniRule"/>
</dbReference>
<evidence type="ECO:0000256" key="7">
    <source>
        <dbReference type="ARBA" id="ARBA00022705"/>
    </source>
</evidence>
<evidence type="ECO:0000256" key="3">
    <source>
        <dbReference type="ARBA" id="ARBA00021035"/>
    </source>
</evidence>
<dbReference type="RefSeq" id="WP_024266381.1">
    <property type="nucleotide sequence ID" value="NC_023035.1"/>
</dbReference>
<dbReference type="GO" id="GO:0003677">
    <property type="term" value="F:DNA binding"/>
    <property type="evidence" value="ECO:0007669"/>
    <property type="project" value="UniProtKB-UniRule"/>
</dbReference>
<evidence type="ECO:0000259" key="12">
    <source>
        <dbReference type="Pfam" id="PF02767"/>
    </source>
</evidence>
<dbReference type="AlphaFoldDB" id="V5WCD2"/>
<dbReference type="InterPro" id="IPR001001">
    <property type="entry name" value="DNA_polIII_beta"/>
</dbReference>
<dbReference type="eggNOG" id="COG0592">
    <property type="taxonomic scope" value="Bacteria"/>
</dbReference>
<dbReference type="PATRIC" id="fig|1307761.3.peg.2"/>
<dbReference type="Gene3D" id="3.70.10.10">
    <property type="match status" value="1"/>
</dbReference>
<dbReference type="SMART" id="SM00480">
    <property type="entry name" value="POL3Bc"/>
    <property type="match status" value="1"/>
</dbReference>
<feature type="domain" description="DNA polymerase III beta sliding clamp N-terminal" evidence="11">
    <location>
        <begin position="1"/>
        <end position="120"/>
    </location>
</feature>
<dbReference type="HOGENOM" id="CLU_038149_4_0_12"/>
<dbReference type="NCBIfam" id="TIGR00663">
    <property type="entry name" value="dnan"/>
    <property type="match status" value="1"/>
</dbReference>
<dbReference type="InterPro" id="IPR022635">
    <property type="entry name" value="DNA_polIII_beta_C"/>
</dbReference>
<reference evidence="14 15" key="1">
    <citation type="journal article" date="2015" name="Stand. Genomic Sci.">
        <title>Complete genome sequence and description of Salinispira pacifica gen. nov., sp. nov., a novel spirochaete isolated form a hypersaline microbial mat.</title>
        <authorList>
            <person name="Ben Hania W."/>
            <person name="Joseph M."/>
            <person name="Schumann P."/>
            <person name="Bunk B."/>
            <person name="Fiebig A."/>
            <person name="Sproer C."/>
            <person name="Klenk H.P."/>
            <person name="Fardeau M.L."/>
            <person name="Spring S."/>
        </authorList>
    </citation>
    <scope>NUCLEOTIDE SEQUENCE [LARGE SCALE GENOMIC DNA]</scope>
    <source>
        <strain evidence="14 15">L21-RPul-D2</strain>
    </source>
</reference>
<evidence type="ECO:0000256" key="2">
    <source>
        <dbReference type="ARBA" id="ARBA00010752"/>
    </source>
</evidence>
<evidence type="ECO:0000313" key="14">
    <source>
        <dbReference type="EMBL" id="AHC13448.1"/>
    </source>
</evidence>
<comment type="subunit">
    <text evidence="10">Forms a ring-shaped head-to-tail homodimer around DNA.</text>
</comment>
<keyword evidence="7 10" id="KW-0235">DNA replication</keyword>
<evidence type="ECO:0000313" key="15">
    <source>
        <dbReference type="Proteomes" id="UP000018680"/>
    </source>
</evidence>
<evidence type="ECO:0000256" key="10">
    <source>
        <dbReference type="PIRNR" id="PIRNR000804"/>
    </source>
</evidence>
<dbReference type="InterPro" id="IPR046938">
    <property type="entry name" value="DNA_clamp_sf"/>
</dbReference>
<evidence type="ECO:0000256" key="9">
    <source>
        <dbReference type="ARBA" id="ARBA00023125"/>
    </source>
</evidence>
<dbReference type="GO" id="GO:0005737">
    <property type="term" value="C:cytoplasm"/>
    <property type="evidence" value="ECO:0007669"/>
    <property type="project" value="UniProtKB-SubCell"/>
</dbReference>
<dbReference type="Gene3D" id="3.10.150.10">
    <property type="entry name" value="DNA Polymerase III, subunit A, domain 2"/>
    <property type="match status" value="1"/>
</dbReference>
<accession>V5WCD2</accession>
<evidence type="ECO:0000256" key="8">
    <source>
        <dbReference type="ARBA" id="ARBA00022932"/>
    </source>
</evidence>
<dbReference type="Proteomes" id="UP000018680">
    <property type="component" value="Chromosome"/>
</dbReference>
<organism evidence="14 15">
    <name type="scientific">Salinispira pacifica</name>
    <dbReference type="NCBI Taxonomy" id="1307761"/>
    <lineage>
        <taxon>Bacteria</taxon>
        <taxon>Pseudomonadati</taxon>
        <taxon>Spirochaetota</taxon>
        <taxon>Spirochaetia</taxon>
        <taxon>Spirochaetales</taxon>
        <taxon>Spirochaetaceae</taxon>
        <taxon>Salinispira</taxon>
    </lineage>
</organism>
<protein>
    <recommendedName>
        <fullName evidence="3 10">Beta sliding clamp</fullName>
    </recommendedName>
</protein>
<dbReference type="Pfam" id="PF02767">
    <property type="entry name" value="DNA_pol3_beta_2"/>
    <property type="match status" value="1"/>
</dbReference>
<gene>
    <name evidence="14" type="ORF">L21SP2_0002</name>
</gene>
<dbReference type="PIRSF" id="PIRSF000804">
    <property type="entry name" value="DNA_pol_III_b"/>
    <property type="match status" value="1"/>
</dbReference>
<keyword evidence="4 10" id="KW-0963">Cytoplasm</keyword>
<evidence type="ECO:0000259" key="11">
    <source>
        <dbReference type="Pfam" id="PF00712"/>
    </source>
</evidence>
<dbReference type="OrthoDB" id="8421503at2"/>
<dbReference type="Pfam" id="PF00712">
    <property type="entry name" value="DNA_pol3_beta"/>
    <property type="match status" value="1"/>
</dbReference>
<keyword evidence="5 10" id="KW-0808">Transferase</keyword>
<evidence type="ECO:0000259" key="13">
    <source>
        <dbReference type="Pfam" id="PF02768"/>
    </source>
</evidence>
<dbReference type="PANTHER" id="PTHR30478">
    <property type="entry name" value="DNA POLYMERASE III SUBUNIT BETA"/>
    <property type="match status" value="1"/>
</dbReference>
<dbReference type="EMBL" id="CP006939">
    <property type="protein sequence ID" value="AHC13448.1"/>
    <property type="molecule type" value="Genomic_DNA"/>
</dbReference>
<comment type="function">
    <text evidence="10">Confers DNA tethering and processivity to DNA polymerases and other proteins. Acts as a clamp, forming a ring around DNA (a reaction catalyzed by the clamp-loading complex) which diffuses in an ATP-independent manner freely and bidirectionally along dsDNA. Initially characterized for its ability to contact the catalytic subunit of DNA polymerase III (Pol III), a complex, multichain enzyme responsible for most of the replicative synthesis in bacteria; Pol III exhibits 3'-5' exonuclease proofreading activity. The beta chain is required for initiation of replication as well as for processivity of DNA replication.</text>
</comment>
<dbReference type="Pfam" id="PF02768">
    <property type="entry name" value="DNA_pol3_beta_3"/>
    <property type="match status" value="1"/>
</dbReference>
<feature type="domain" description="DNA polymerase III beta sliding clamp C-terminal" evidence="13">
    <location>
        <begin position="247"/>
        <end position="364"/>
    </location>
</feature>